<comment type="caution">
    <text evidence="1">The sequence shown here is derived from an EMBL/GenBank/DDBJ whole genome shotgun (WGS) entry which is preliminary data.</text>
</comment>
<dbReference type="Proteomes" id="UP000037122">
    <property type="component" value="Unassembled WGS sequence"/>
</dbReference>
<dbReference type="VEuPathDB" id="FungiDB:QG37_05041"/>
<protein>
    <submittedName>
        <fullName evidence="1">Uncharacterized protein</fullName>
    </submittedName>
</protein>
<proteinExistence type="predicted"/>
<sequence>MESWVEEEPGLGFSVAVEPEWEFVEVLEALALKLAEWVEQHLSKVASALPEILYCEH</sequence>
<reference evidence="2" key="1">
    <citation type="journal article" date="2015" name="BMC Genomics">
        <title>Draft genome of a commonly misdiagnosed multidrug resistant pathogen Candida auris.</title>
        <authorList>
            <person name="Chatterjee S."/>
            <person name="Alampalli S.V."/>
            <person name="Nageshan R.K."/>
            <person name="Chettiar S.T."/>
            <person name="Joshi S."/>
            <person name="Tatu U.S."/>
        </authorList>
    </citation>
    <scope>NUCLEOTIDE SEQUENCE [LARGE SCALE GENOMIC DNA]</scope>
    <source>
        <strain evidence="2">6684</strain>
    </source>
</reference>
<organism evidence="1 2">
    <name type="scientific">Candidozyma auris</name>
    <name type="common">Yeast</name>
    <name type="synonym">Candida auris</name>
    <dbReference type="NCBI Taxonomy" id="498019"/>
    <lineage>
        <taxon>Eukaryota</taxon>
        <taxon>Fungi</taxon>
        <taxon>Dikarya</taxon>
        <taxon>Ascomycota</taxon>
        <taxon>Saccharomycotina</taxon>
        <taxon>Pichiomycetes</taxon>
        <taxon>Metschnikowiaceae</taxon>
        <taxon>Candidozyma</taxon>
    </lineage>
</organism>
<dbReference type="EMBL" id="LGST01000034">
    <property type="protein sequence ID" value="KND98274.1"/>
    <property type="molecule type" value="Genomic_DNA"/>
</dbReference>
<name>A0A0L0NW65_CANAR</name>
<gene>
    <name evidence="1" type="ORF">QG37_05041</name>
</gene>
<accession>A0A0L0NW65</accession>
<evidence type="ECO:0000313" key="1">
    <source>
        <dbReference type="EMBL" id="KND98274.1"/>
    </source>
</evidence>
<evidence type="ECO:0000313" key="2">
    <source>
        <dbReference type="Proteomes" id="UP000037122"/>
    </source>
</evidence>
<dbReference type="AlphaFoldDB" id="A0A0L0NW65"/>